<dbReference type="AlphaFoldDB" id="A0A8X6U6T9"/>
<comment type="caution">
    <text evidence="2">The sequence shown here is derived from an EMBL/GenBank/DDBJ whole genome shotgun (WGS) entry which is preliminary data.</text>
</comment>
<keyword evidence="1" id="KW-0472">Membrane</keyword>
<evidence type="ECO:0000313" key="2">
    <source>
        <dbReference type="EMBL" id="GFT87276.1"/>
    </source>
</evidence>
<name>A0A8X6U6T9_NEPPI</name>
<gene>
    <name evidence="2" type="primary">X975_02648</name>
    <name evidence="2" type="ORF">NPIL_289771</name>
</gene>
<accession>A0A8X6U6T9</accession>
<dbReference type="Pfam" id="PF05380">
    <property type="entry name" value="Peptidase_A17"/>
    <property type="match status" value="1"/>
</dbReference>
<keyword evidence="3" id="KW-1185">Reference proteome</keyword>
<dbReference type="Proteomes" id="UP000887013">
    <property type="component" value="Unassembled WGS sequence"/>
</dbReference>
<keyword evidence="1" id="KW-1133">Transmembrane helix</keyword>
<dbReference type="PANTHER" id="PTHR22955">
    <property type="entry name" value="RETROTRANSPOSON"/>
    <property type="match status" value="1"/>
</dbReference>
<dbReference type="PANTHER" id="PTHR22955:SF77">
    <property type="entry name" value="ASPARTIC PUTATIVE DOMAIN-CONTAINING PROTEIN-RELATED"/>
    <property type="match status" value="1"/>
</dbReference>
<evidence type="ECO:0000313" key="3">
    <source>
        <dbReference type="Proteomes" id="UP000887013"/>
    </source>
</evidence>
<dbReference type="OrthoDB" id="6621660at2759"/>
<protein>
    <submittedName>
        <fullName evidence="2">Integrase catalytic domain-containing protein</fullName>
    </submittedName>
</protein>
<organism evidence="2 3">
    <name type="scientific">Nephila pilipes</name>
    <name type="common">Giant wood spider</name>
    <name type="synonym">Nephila maculata</name>
    <dbReference type="NCBI Taxonomy" id="299642"/>
    <lineage>
        <taxon>Eukaryota</taxon>
        <taxon>Metazoa</taxon>
        <taxon>Ecdysozoa</taxon>
        <taxon>Arthropoda</taxon>
        <taxon>Chelicerata</taxon>
        <taxon>Arachnida</taxon>
        <taxon>Araneae</taxon>
        <taxon>Araneomorphae</taxon>
        <taxon>Entelegynae</taxon>
        <taxon>Araneoidea</taxon>
        <taxon>Nephilidae</taxon>
        <taxon>Nephila</taxon>
    </lineage>
</organism>
<proteinExistence type="predicted"/>
<evidence type="ECO:0000256" key="1">
    <source>
        <dbReference type="SAM" id="Phobius"/>
    </source>
</evidence>
<sequence length="217" mass="25560">MAMNRQTLVREKFNFCLVWTLSVKFISPFVVRIKCLLQQLWTKELGWDKVFSNELQQNLLQWYKEISLFSELKIPSYYFPNKKLNFDNVQLHVFGDANPACYGAVAYFRLKKGVHLTIVLIESAHIWRPFVANRVTEIQEHTDLLDWRHCDRKKNPANLITRGCHAEELLNSTKWFYEPPFLSLPEEKLSPSKAVKSQNERTKIKTRSLISLCNPKE</sequence>
<dbReference type="InterPro" id="IPR008042">
    <property type="entry name" value="Retrotrans_Pao"/>
</dbReference>
<dbReference type="EMBL" id="BMAW01119992">
    <property type="protein sequence ID" value="GFT87276.1"/>
    <property type="molecule type" value="Genomic_DNA"/>
</dbReference>
<reference evidence="2" key="1">
    <citation type="submission" date="2020-08" db="EMBL/GenBank/DDBJ databases">
        <title>Multicomponent nature underlies the extraordinary mechanical properties of spider dragline silk.</title>
        <authorList>
            <person name="Kono N."/>
            <person name="Nakamura H."/>
            <person name="Mori M."/>
            <person name="Yoshida Y."/>
            <person name="Ohtoshi R."/>
            <person name="Malay A.D."/>
            <person name="Moran D.A.P."/>
            <person name="Tomita M."/>
            <person name="Numata K."/>
            <person name="Arakawa K."/>
        </authorList>
    </citation>
    <scope>NUCLEOTIDE SEQUENCE</scope>
</reference>
<keyword evidence="1" id="KW-0812">Transmembrane</keyword>
<feature type="transmembrane region" description="Helical" evidence="1">
    <location>
        <begin position="12"/>
        <end position="31"/>
    </location>
</feature>